<proteinExistence type="inferred from homology"/>
<feature type="domain" description="NADP-dependent oxidoreductase" evidence="6">
    <location>
        <begin position="47"/>
        <end position="283"/>
    </location>
</feature>
<evidence type="ECO:0000256" key="3">
    <source>
        <dbReference type="PIRSR" id="PIRSR000097-1"/>
    </source>
</evidence>
<dbReference type="PANTHER" id="PTHR43827:SF13">
    <property type="entry name" value="ALDO_KETO REDUCTASE FAMILY PROTEIN"/>
    <property type="match status" value="1"/>
</dbReference>
<dbReference type="InterPro" id="IPR023210">
    <property type="entry name" value="NADP_OxRdtase_dom"/>
</dbReference>
<dbReference type="Proteomes" id="UP000076738">
    <property type="component" value="Unassembled WGS sequence"/>
</dbReference>
<dbReference type="Gene3D" id="3.20.20.100">
    <property type="entry name" value="NADP-dependent oxidoreductase domain"/>
    <property type="match status" value="1"/>
</dbReference>
<dbReference type="STRING" id="1330018.A0A167RXT3"/>
<feature type="site" description="Lowers pKa of active site Tyr" evidence="5">
    <location>
        <position position="98"/>
    </location>
</feature>
<dbReference type="AlphaFoldDB" id="A0A167RXT3"/>
<dbReference type="FunFam" id="3.20.20.100:FF:000015">
    <property type="entry name" value="Oxidoreductase, aldo/keto reductase family"/>
    <property type="match status" value="1"/>
</dbReference>
<feature type="binding site" evidence="4">
    <location>
        <position position="131"/>
    </location>
    <ligand>
        <name>substrate</name>
    </ligand>
</feature>
<accession>A0A167RXT3</accession>
<keyword evidence="8" id="KW-1185">Reference proteome</keyword>
<evidence type="ECO:0000259" key="6">
    <source>
        <dbReference type="Pfam" id="PF00248"/>
    </source>
</evidence>
<dbReference type="SUPFAM" id="SSF51430">
    <property type="entry name" value="NAD(P)-linked oxidoreductase"/>
    <property type="match status" value="1"/>
</dbReference>
<protein>
    <submittedName>
        <fullName evidence="7">Aldo/keto reductase</fullName>
    </submittedName>
</protein>
<dbReference type="CDD" id="cd19071">
    <property type="entry name" value="AKR_AKR1-5-like"/>
    <property type="match status" value="1"/>
</dbReference>
<comment type="similarity">
    <text evidence="1">Belongs to the aldo/keto reductase family.</text>
</comment>
<name>A0A167RXT3_CALVF</name>
<dbReference type="PIRSF" id="PIRSF000097">
    <property type="entry name" value="AKR"/>
    <property type="match status" value="1"/>
</dbReference>
<dbReference type="InterPro" id="IPR018170">
    <property type="entry name" value="Aldo/ket_reductase_CS"/>
</dbReference>
<dbReference type="PROSITE" id="PS00798">
    <property type="entry name" value="ALDOKETO_REDUCTASE_1"/>
    <property type="match status" value="1"/>
</dbReference>
<dbReference type="PANTHER" id="PTHR43827">
    <property type="entry name" value="2,5-DIKETO-D-GLUCONIC ACID REDUCTASE"/>
    <property type="match status" value="1"/>
</dbReference>
<dbReference type="EMBL" id="KV417266">
    <property type="protein sequence ID" value="KZP01390.1"/>
    <property type="molecule type" value="Genomic_DNA"/>
</dbReference>
<sequence length="298" mass="32864">MNYLLKQSVNSFRFLSTSSMMASTLALDSTFKLSSGYEMPRLGFGVYQMRECAAPIAAAFKAGYRHIDSAQIYRNEDQVGQAFTASGLPREEVFITTKVASRNQGHSKTLASVDESLKKLGLDYVDLFLIHDPLSGKTKRLETYKALLEKKEAGKIRSVGVSNYGVPHLEEIKAAGLPAPTVNQIELHPWCQQRPIVEYCTMNNIIVEAYSPLTRGEYLNDPTLQEISKAHGTEPAQVLIRWSLQKGYSPLPKSAQPARVATNADVYSFALSDAEMARLDALDKAEKGAVTWNPVNAG</sequence>
<keyword evidence="2" id="KW-0560">Oxidoreductase</keyword>
<dbReference type="GO" id="GO:0016491">
    <property type="term" value="F:oxidoreductase activity"/>
    <property type="evidence" value="ECO:0007669"/>
    <property type="project" value="UniProtKB-KW"/>
</dbReference>
<evidence type="ECO:0000256" key="5">
    <source>
        <dbReference type="PIRSR" id="PIRSR000097-3"/>
    </source>
</evidence>
<dbReference type="InterPro" id="IPR036812">
    <property type="entry name" value="NAD(P)_OxRdtase_dom_sf"/>
</dbReference>
<dbReference type="PROSITE" id="PS00062">
    <property type="entry name" value="ALDOKETO_REDUCTASE_2"/>
    <property type="match status" value="1"/>
</dbReference>
<dbReference type="InterPro" id="IPR020471">
    <property type="entry name" value="AKR"/>
</dbReference>
<dbReference type="OrthoDB" id="416253at2759"/>
<evidence type="ECO:0000313" key="8">
    <source>
        <dbReference type="Proteomes" id="UP000076738"/>
    </source>
</evidence>
<reference evidence="7 8" key="1">
    <citation type="journal article" date="2016" name="Mol. Biol. Evol.">
        <title>Comparative Genomics of Early-Diverging Mushroom-Forming Fungi Provides Insights into the Origins of Lignocellulose Decay Capabilities.</title>
        <authorList>
            <person name="Nagy L.G."/>
            <person name="Riley R."/>
            <person name="Tritt A."/>
            <person name="Adam C."/>
            <person name="Daum C."/>
            <person name="Floudas D."/>
            <person name="Sun H."/>
            <person name="Yadav J.S."/>
            <person name="Pangilinan J."/>
            <person name="Larsson K.H."/>
            <person name="Matsuura K."/>
            <person name="Barry K."/>
            <person name="Labutti K."/>
            <person name="Kuo R."/>
            <person name="Ohm R.A."/>
            <person name="Bhattacharya S.S."/>
            <person name="Shirouzu T."/>
            <person name="Yoshinaga Y."/>
            <person name="Martin F.M."/>
            <person name="Grigoriev I.V."/>
            <person name="Hibbett D.S."/>
        </authorList>
    </citation>
    <scope>NUCLEOTIDE SEQUENCE [LARGE SCALE GENOMIC DNA]</scope>
    <source>
        <strain evidence="7 8">TUFC12733</strain>
    </source>
</reference>
<dbReference type="PRINTS" id="PR00069">
    <property type="entry name" value="ALDKETRDTASE"/>
</dbReference>
<gene>
    <name evidence="7" type="ORF">CALVIDRAFT_559216</name>
</gene>
<evidence type="ECO:0000256" key="2">
    <source>
        <dbReference type="ARBA" id="ARBA00023002"/>
    </source>
</evidence>
<feature type="active site" description="Proton donor" evidence="3">
    <location>
        <position position="73"/>
    </location>
</feature>
<evidence type="ECO:0000313" key="7">
    <source>
        <dbReference type="EMBL" id="KZP01390.1"/>
    </source>
</evidence>
<evidence type="ECO:0000256" key="1">
    <source>
        <dbReference type="ARBA" id="ARBA00007905"/>
    </source>
</evidence>
<organism evidence="7 8">
    <name type="scientific">Calocera viscosa (strain TUFC12733)</name>
    <dbReference type="NCBI Taxonomy" id="1330018"/>
    <lineage>
        <taxon>Eukaryota</taxon>
        <taxon>Fungi</taxon>
        <taxon>Dikarya</taxon>
        <taxon>Basidiomycota</taxon>
        <taxon>Agaricomycotina</taxon>
        <taxon>Dacrymycetes</taxon>
        <taxon>Dacrymycetales</taxon>
        <taxon>Dacrymycetaceae</taxon>
        <taxon>Calocera</taxon>
    </lineage>
</organism>
<evidence type="ECO:0000256" key="4">
    <source>
        <dbReference type="PIRSR" id="PIRSR000097-2"/>
    </source>
</evidence>
<dbReference type="Pfam" id="PF00248">
    <property type="entry name" value="Aldo_ket_red"/>
    <property type="match status" value="1"/>
</dbReference>